<dbReference type="SUPFAM" id="SSF52402">
    <property type="entry name" value="Adenine nucleotide alpha hydrolases-like"/>
    <property type="match status" value="1"/>
</dbReference>
<dbReference type="InterPro" id="IPR006016">
    <property type="entry name" value="UspA"/>
</dbReference>
<evidence type="ECO:0000256" key="1">
    <source>
        <dbReference type="ARBA" id="ARBA00008791"/>
    </source>
</evidence>
<keyword evidence="4" id="KW-1185">Reference proteome</keyword>
<evidence type="ECO:0000313" key="3">
    <source>
        <dbReference type="EMBL" id="SFF98349.1"/>
    </source>
</evidence>
<dbReference type="EMBL" id="FOOU01000002">
    <property type="protein sequence ID" value="SFF98349.1"/>
    <property type="molecule type" value="Genomic_DNA"/>
</dbReference>
<gene>
    <name evidence="3" type="ORF">SAMN05216175_102278</name>
</gene>
<dbReference type="STRING" id="1045558.SAMN05216175_102278"/>
<dbReference type="PANTHER" id="PTHR46268:SF6">
    <property type="entry name" value="UNIVERSAL STRESS PROTEIN UP12"/>
    <property type="match status" value="1"/>
</dbReference>
<dbReference type="Proteomes" id="UP000198623">
    <property type="component" value="Unassembled WGS sequence"/>
</dbReference>
<comment type="similarity">
    <text evidence="1">Belongs to the universal stress protein A family.</text>
</comment>
<dbReference type="Gene3D" id="3.40.50.620">
    <property type="entry name" value="HUPs"/>
    <property type="match status" value="1"/>
</dbReference>
<evidence type="ECO:0000313" key="4">
    <source>
        <dbReference type="Proteomes" id="UP000198623"/>
    </source>
</evidence>
<protein>
    <submittedName>
        <fullName evidence="3">Universal stress protein F</fullName>
    </submittedName>
</protein>
<feature type="domain" description="UspA" evidence="2">
    <location>
        <begin position="1"/>
        <end position="141"/>
    </location>
</feature>
<proteinExistence type="inferred from homology"/>
<dbReference type="Pfam" id="PF00582">
    <property type="entry name" value="Usp"/>
    <property type="match status" value="1"/>
</dbReference>
<dbReference type="OrthoDB" id="9792500at2"/>
<dbReference type="PANTHER" id="PTHR46268">
    <property type="entry name" value="STRESS RESPONSE PROTEIN NHAX"/>
    <property type="match status" value="1"/>
</dbReference>
<dbReference type="InterPro" id="IPR006015">
    <property type="entry name" value="Universal_stress_UspA"/>
</dbReference>
<dbReference type="RefSeq" id="WP_090724899.1">
    <property type="nucleotide sequence ID" value="NZ_FOOU01000002.1"/>
</dbReference>
<sequence length="143" mass="16086">MFKNILIPVDLAHEEQFSRLMAAAVLLIGSNKAQIDLLYVDQSLIHQGSYPYLDNKTYAEHKKDATERLEYLIQTVAPAHVTCVTHIRQGAAHDHIIEEAKLQQSDAILMMAKRPGIASYFLGNTAEKVVRHADCSVFVIRDQ</sequence>
<dbReference type="CDD" id="cd00293">
    <property type="entry name" value="USP-like"/>
    <property type="match status" value="1"/>
</dbReference>
<dbReference type="PRINTS" id="PR01438">
    <property type="entry name" value="UNVRSLSTRESS"/>
</dbReference>
<accession>A0A1I2N683</accession>
<reference evidence="4" key="1">
    <citation type="submission" date="2016-10" db="EMBL/GenBank/DDBJ databases">
        <authorList>
            <person name="Varghese N."/>
            <person name="Submissions S."/>
        </authorList>
    </citation>
    <scope>NUCLEOTIDE SEQUENCE [LARGE SCALE GENOMIC DNA]</scope>
    <source>
        <strain evidence="4">CGMCC 1.10971</strain>
    </source>
</reference>
<evidence type="ECO:0000259" key="2">
    <source>
        <dbReference type="Pfam" id="PF00582"/>
    </source>
</evidence>
<dbReference type="InterPro" id="IPR014729">
    <property type="entry name" value="Rossmann-like_a/b/a_fold"/>
</dbReference>
<organism evidence="3 4">
    <name type="scientific">Neptunomonas qingdaonensis</name>
    <dbReference type="NCBI Taxonomy" id="1045558"/>
    <lineage>
        <taxon>Bacteria</taxon>
        <taxon>Pseudomonadati</taxon>
        <taxon>Pseudomonadota</taxon>
        <taxon>Gammaproteobacteria</taxon>
        <taxon>Oceanospirillales</taxon>
        <taxon>Oceanospirillaceae</taxon>
        <taxon>Neptunomonas</taxon>
    </lineage>
</organism>
<name>A0A1I2N683_9GAMM</name>
<dbReference type="AlphaFoldDB" id="A0A1I2N683"/>